<gene>
    <name evidence="1" type="ORF">BST96_01635</name>
</gene>
<organism evidence="1 2">
    <name type="scientific">Oceanicoccus sagamiensis</name>
    <dbReference type="NCBI Taxonomy" id="716816"/>
    <lineage>
        <taxon>Bacteria</taxon>
        <taxon>Pseudomonadati</taxon>
        <taxon>Pseudomonadota</taxon>
        <taxon>Gammaproteobacteria</taxon>
        <taxon>Cellvibrionales</taxon>
        <taxon>Spongiibacteraceae</taxon>
        <taxon>Oceanicoccus</taxon>
    </lineage>
</organism>
<dbReference type="KEGG" id="osg:BST96_01635"/>
<name>A0A1X9N419_9GAMM</name>
<keyword evidence="2" id="KW-1185">Reference proteome</keyword>
<reference evidence="1 2" key="1">
    <citation type="submission" date="2016-11" db="EMBL/GenBank/DDBJ databases">
        <title>Trade-off between light-utilization and light-protection in marine flavobacteria.</title>
        <authorList>
            <person name="Kumagai Y."/>
        </authorList>
    </citation>
    <scope>NUCLEOTIDE SEQUENCE [LARGE SCALE GENOMIC DNA]</scope>
    <source>
        <strain evidence="1 2">NBRC 107125</strain>
    </source>
</reference>
<proteinExistence type="predicted"/>
<sequence length="224" mass="25267">MPEHVESVGIEGHTQQVVMSGGATGSPQGLWVNPSKRAEIQAILDAGDIELFGMTYHPDYPTLEGYRNWVDYALEQNPDTKFFIALPWPIYPETMDFDAYESVLVDGHPHFHSAIIDELRAAYPDNSFFCIPYGESAVELYRLYDQGNLPEVDTLITAGGRLGIYKDQLGHPETMLVKLSQLVWLQAIFNVDLATYDYEHGYVTDIKTIASDIMARHDSAYDDR</sequence>
<dbReference type="OrthoDB" id="5714272at2"/>
<dbReference type="EMBL" id="CP019343">
    <property type="protein sequence ID" value="ARN72918.1"/>
    <property type="molecule type" value="Genomic_DNA"/>
</dbReference>
<dbReference type="Proteomes" id="UP000193450">
    <property type="component" value="Chromosome"/>
</dbReference>
<dbReference type="RefSeq" id="WP_085757009.1">
    <property type="nucleotide sequence ID" value="NZ_CP019343.1"/>
</dbReference>
<evidence type="ECO:0000313" key="2">
    <source>
        <dbReference type="Proteomes" id="UP000193450"/>
    </source>
</evidence>
<dbReference type="STRING" id="716816.BST96_01635"/>
<accession>A0A1X9N419</accession>
<dbReference type="AlphaFoldDB" id="A0A1X9N419"/>
<protein>
    <submittedName>
        <fullName evidence="1">Uncharacterized protein</fullName>
    </submittedName>
</protein>
<evidence type="ECO:0000313" key="1">
    <source>
        <dbReference type="EMBL" id="ARN72918.1"/>
    </source>
</evidence>